<name>A0ABS9LCS8_9MICC</name>
<dbReference type="InterPro" id="IPR012867">
    <property type="entry name" value="DUF1648"/>
</dbReference>
<evidence type="ECO:0000259" key="2">
    <source>
        <dbReference type="Pfam" id="PF07853"/>
    </source>
</evidence>
<protein>
    <submittedName>
        <fullName evidence="3">DUF1648 domain-containing protein</fullName>
    </submittedName>
</protein>
<feature type="transmembrane region" description="Helical" evidence="1">
    <location>
        <begin position="136"/>
        <end position="157"/>
    </location>
</feature>
<dbReference type="RefSeq" id="WP_237826261.1">
    <property type="nucleotide sequence ID" value="NZ_JAKLTQ010000024.1"/>
</dbReference>
<reference evidence="3" key="1">
    <citation type="submission" date="2022-01" db="EMBL/GenBank/DDBJ databases">
        <authorList>
            <person name="Jo J.-H."/>
            <person name="Im W.-T."/>
        </authorList>
    </citation>
    <scope>NUCLEOTIDE SEQUENCE</scope>
    <source>
        <strain evidence="3">I2-34</strain>
    </source>
</reference>
<gene>
    <name evidence="3" type="ORF">LVY72_21240</name>
</gene>
<proteinExistence type="predicted"/>
<evidence type="ECO:0000313" key="3">
    <source>
        <dbReference type="EMBL" id="MCG2624418.1"/>
    </source>
</evidence>
<dbReference type="EMBL" id="JAKLTQ010000024">
    <property type="protein sequence ID" value="MCG2624418.1"/>
    <property type="molecule type" value="Genomic_DNA"/>
</dbReference>
<accession>A0ABS9LCS8</accession>
<organism evidence="3 4">
    <name type="scientific">Arthrobacter hankyongi</name>
    <dbReference type="NCBI Taxonomy" id="2904801"/>
    <lineage>
        <taxon>Bacteria</taxon>
        <taxon>Bacillati</taxon>
        <taxon>Actinomycetota</taxon>
        <taxon>Actinomycetes</taxon>
        <taxon>Micrococcales</taxon>
        <taxon>Micrococcaceae</taxon>
        <taxon>Arthrobacter</taxon>
    </lineage>
</organism>
<feature type="transmembrane region" description="Helical" evidence="1">
    <location>
        <begin position="20"/>
        <end position="40"/>
    </location>
</feature>
<evidence type="ECO:0000313" key="4">
    <source>
        <dbReference type="Proteomes" id="UP001165368"/>
    </source>
</evidence>
<feature type="domain" description="DUF1648" evidence="2">
    <location>
        <begin position="30"/>
        <end position="66"/>
    </location>
</feature>
<comment type="caution">
    <text evidence="3">The sequence shown here is derived from an EMBL/GenBank/DDBJ whole genome shotgun (WGS) entry which is preliminary data.</text>
</comment>
<keyword evidence="1" id="KW-0812">Transmembrane</keyword>
<feature type="transmembrane region" description="Helical" evidence="1">
    <location>
        <begin position="70"/>
        <end position="90"/>
    </location>
</feature>
<sequence>MSELLRAGGRPYRPAFDARALALGVGVPVLMAAGLGLWLASVAGRMPEPVASHWDASGTADGFSGFRPTAIAAVAVTAGTGALCGTCFALRAAPLGIRRFGIAFSILAAAFCAMIFVCGIHPQIGRANADGTKLDWPLFWSGIALAAIPALTLPWLLKRGGQAAAVPAGIPAGARVDLAGARRGETIDVRIRGSRTLMTVLGALMFAAIGWLAVASWWWLVVAAALTAGVLVFFVATVRAGAAGLSVRILGRWPIVTIPVTDFRAATAVREIRPLQYGGWGYRITGRRSAFVVAAGPAIVLQLAGGRDFAASTGTLENAERMSALLNGYKAISTNAAPGPGNRPEQ</sequence>
<keyword evidence="1" id="KW-1133">Transmembrane helix</keyword>
<evidence type="ECO:0000256" key="1">
    <source>
        <dbReference type="SAM" id="Phobius"/>
    </source>
</evidence>
<dbReference type="Proteomes" id="UP001165368">
    <property type="component" value="Unassembled WGS sequence"/>
</dbReference>
<feature type="transmembrane region" description="Helical" evidence="1">
    <location>
        <begin position="220"/>
        <end position="242"/>
    </location>
</feature>
<feature type="transmembrane region" description="Helical" evidence="1">
    <location>
        <begin position="196"/>
        <end position="214"/>
    </location>
</feature>
<feature type="transmembrane region" description="Helical" evidence="1">
    <location>
        <begin position="102"/>
        <end position="124"/>
    </location>
</feature>
<keyword evidence="1" id="KW-0472">Membrane</keyword>
<dbReference type="Pfam" id="PF07853">
    <property type="entry name" value="DUF1648"/>
    <property type="match status" value="1"/>
</dbReference>
<keyword evidence="4" id="KW-1185">Reference proteome</keyword>